<organism evidence="2">
    <name type="scientific">Aegilops tauschii</name>
    <name type="common">Tausch's goatgrass</name>
    <name type="synonym">Aegilops squarrosa</name>
    <dbReference type="NCBI Taxonomy" id="37682"/>
    <lineage>
        <taxon>Eukaryota</taxon>
        <taxon>Viridiplantae</taxon>
        <taxon>Streptophyta</taxon>
        <taxon>Embryophyta</taxon>
        <taxon>Tracheophyta</taxon>
        <taxon>Spermatophyta</taxon>
        <taxon>Magnoliopsida</taxon>
        <taxon>Liliopsida</taxon>
        <taxon>Poales</taxon>
        <taxon>Poaceae</taxon>
        <taxon>BOP clade</taxon>
        <taxon>Pooideae</taxon>
        <taxon>Triticodae</taxon>
        <taxon>Triticeae</taxon>
        <taxon>Triticinae</taxon>
        <taxon>Aegilops</taxon>
    </lineage>
</organism>
<dbReference type="Gene3D" id="1.20.910.10">
    <property type="entry name" value="Heme oxygenase-like"/>
    <property type="match status" value="2"/>
</dbReference>
<dbReference type="InterPro" id="IPR050967">
    <property type="entry name" value="Thiamine_Salvage_TenA"/>
</dbReference>
<dbReference type="AlphaFoldDB" id="R7W0Z4"/>
<dbReference type="Pfam" id="PF03070">
    <property type="entry name" value="TENA_THI-4"/>
    <property type="match status" value="1"/>
</dbReference>
<dbReference type="GO" id="GO:0005829">
    <property type="term" value="C:cytosol"/>
    <property type="evidence" value="ECO:0007669"/>
    <property type="project" value="TreeGrafter"/>
</dbReference>
<dbReference type="PANTHER" id="PTHR43198">
    <property type="entry name" value="BIFUNCTIONAL TH2 PROTEIN"/>
    <property type="match status" value="1"/>
</dbReference>
<name>R7W0Z4_AEGTA</name>
<sequence length="305" mass="34140">MTPLCIDPKGRKEGKTQLTLRRQWRAQRGPGKHDEYGAKKLHVHGDALSCLSQLHTAAMEGDGGTAAAWMATHRGMYERATRHPFTVSIRDGSVDLAAFKRWLVSIFSAFAYQLIQGDYTYIGLSGSCYGQDYMFVREFVAFLASVLLKCCKQSDSSDMETILGGLASLSDELSWFKKEAAKWSVDLAGISPLSSNMEYCRFLQSFDDPEISYTVAITTFWIIETVYQDSFASCIEEGNKTPAELLGTCQRWGSPEFKQYCQSLQRIADRCLANAPPDVVKNAEEAFLRVLELEIGFWDMSSSQS</sequence>
<dbReference type="InterPro" id="IPR004305">
    <property type="entry name" value="Thiaminase-2/PQQC"/>
</dbReference>
<feature type="domain" description="Thiaminase-2/PQQC" evidence="1">
    <location>
        <begin position="131"/>
        <end position="302"/>
    </location>
</feature>
<dbReference type="EnsemblPlants" id="EMT03123">
    <property type="protein sequence ID" value="EMT03123"/>
    <property type="gene ID" value="F775_01815"/>
</dbReference>
<dbReference type="PANTHER" id="PTHR43198:SF5">
    <property type="entry name" value="BIFUNCTIONAL TENA-E PROTEIN"/>
    <property type="match status" value="1"/>
</dbReference>
<reference evidence="2" key="1">
    <citation type="submission" date="2015-06" db="UniProtKB">
        <authorList>
            <consortium name="EnsemblPlants"/>
        </authorList>
    </citation>
    <scope>IDENTIFICATION</scope>
</reference>
<dbReference type="InterPro" id="IPR016084">
    <property type="entry name" value="Haem_Oase-like_multi-hlx"/>
</dbReference>
<accession>R7W0Z4</accession>
<proteinExistence type="predicted"/>
<dbReference type="GO" id="GO:0006772">
    <property type="term" value="P:thiamine metabolic process"/>
    <property type="evidence" value="ECO:0007669"/>
    <property type="project" value="UniProtKB-ARBA"/>
</dbReference>
<evidence type="ECO:0000313" key="2">
    <source>
        <dbReference type="EnsemblPlants" id="EMT03123"/>
    </source>
</evidence>
<dbReference type="CDD" id="cd19357">
    <property type="entry name" value="TenA_E_At3g16990-like"/>
    <property type="match status" value="1"/>
</dbReference>
<dbReference type="SUPFAM" id="SSF48613">
    <property type="entry name" value="Heme oxygenase-like"/>
    <property type="match status" value="2"/>
</dbReference>
<evidence type="ECO:0000259" key="1">
    <source>
        <dbReference type="Pfam" id="PF03070"/>
    </source>
</evidence>
<protein>
    <recommendedName>
        <fullName evidence="1">Thiaminase-2/PQQC domain-containing protein</fullName>
    </recommendedName>
</protein>